<gene>
    <name evidence="2" type="ordered locus">swp_0600</name>
</gene>
<dbReference type="OrthoDB" id="674046at2"/>
<dbReference type="AlphaFoldDB" id="B8CIE7"/>
<proteinExistence type="predicted"/>
<keyword evidence="1" id="KW-0732">Signal</keyword>
<dbReference type="Proteomes" id="UP000000753">
    <property type="component" value="Chromosome"/>
</dbReference>
<evidence type="ECO:0000313" key="3">
    <source>
        <dbReference type="Proteomes" id="UP000000753"/>
    </source>
</evidence>
<dbReference type="RefSeq" id="WP_020910804.1">
    <property type="nucleotide sequence ID" value="NC_011566.1"/>
</dbReference>
<reference evidence="2 3" key="1">
    <citation type="journal article" date="2008" name="PLoS ONE">
        <title>Environmental adaptation: genomic analysis of the piezotolerant and psychrotolerant deep-sea iron reducing bacterium Shewanella piezotolerans WP3.</title>
        <authorList>
            <person name="Wang F."/>
            <person name="Wang J."/>
            <person name="Jian H."/>
            <person name="Zhang B."/>
            <person name="Li S."/>
            <person name="Wang F."/>
            <person name="Zeng X."/>
            <person name="Gao L."/>
            <person name="Bartlett D.H."/>
            <person name="Yu J."/>
            <person name="Hu S."/>
            <person name="Xiao X."/>
        </authorList>
    </citation>
    <scope>NUCLEOTIDE SEQUENCE [LARGE SCALE GENOMIC DNA]</scope>
    <source>
        <strain evidence="3">WP3 / JCM 13877</strain>
    </source>
</reference>
<sequence>MHKKLMVKGSNMLPINKLVKLIAVVFIMLPVSMPVTAAQWEQLGQRSVKHGVDKDVMHVNIAEGGFRELKVTVKKSSVNIKKIIVEYANGKRDELKLRSVISAGSESRLMDLRGGKRVIRNVTFYYETIERGRGKAIVTAWGRRGV</sequence>
<dbReference type="eggNOG" id="ENOG5032ZEA">
    <property type="taxonomic scope" value="Bacteria"/>
</dbReference>
<name>B8CIE7_SHEPW</name>
<dbReference type="KEGG" id="swp:swp_0600"/>
<evidence type="ECO:0000256" key="1">
    <source>
        <dbReference type="ARBA" id="ARBA00022729"/>
    </source>
</evidence>
<dbReference type="EMBL" id="CP000472">
    <property type="protein sequence ID" value="ACJ27423.1"/>
    <property type="molecule type" value="Genomic_DNA"/>
</dbReference>
<dbReference type="HOGENOM" id="CLU_148692_0_0_6"/>
<keyword evidence="3" id="KW-1185">Reference proteome</keyword>
<protein>
    <recommendedName>
        <fullName evidence="4">DUF2541 family protein</fullName>
    </recommendedName>
</protein>
<evidence type="ECO:0000313" key="2">
    <source>
        <dbReference type="EMBL" id="ACJ27423.1"/>
    </source>
</evidence>
<accession>B8CIE7</accession>
<dbReference type="InterPro" id="IPR020240">
    <property type="entry name" value="UPF0412_YaaI"/>
</dbReference>
<organism evidence="2 3">
    <name type="scientific">Shewanella piezotolerans (strain WP3 / JCM 13877)</name>
    <dbReference type="NCBI Taxonomy" id="225849"/>
    <lineage>
        <taxon>Bacteria</taxon>
        <taxon>Pseudomonadati</taxon>
        <taxon>Pseudomonadota</taxon>
        <taxon>Gammaproteobacteria</taxon>
        <taxon>Alteromonadales</taxon>
        <taxon>Shewanellaceae</taxon>
        <taxon>Shewanella</taxon>
    </lineage>
</organism>
<dbReference type="Pfam" id="PF10807">
    <property type="entry name" value="DUF2541"/>
    <property type="match status" value="1"/>
</dbReference>
<evidence type="ECO:0008006" key="4">
    <source>
        <dbReference type="Google" id="ProtNLM"/>
    </source>
</evidence>